<dbReference type="RefSeq" id="WP_268051007.1">
    <property type="nucleotide sequence ID" value="NZ_JAPQES010000006.1"/>
</dbReference>
<keyword evidence="4 6" id="KW-1133">Transmembrane helix</keyword>
<feature type="transmembrane region" description="Helical" evidence="6">
    <location>
        <begin position="163"/>
        <end position="185"/>
    </location>
</feature>
<feature type="transmembrane region" description="Helical" evidence="6">
    <location>
        <begin position="237"/>
        <end position="258"/>
    </location>
</feature>
<dbReference type="PANTHER" id="PTHR42865:SF8">
    <property type="entry name" value="SERINE_THREONINE TRANSPORTER SSTT"/>
    <property type="match status" value="1"/>
</dbReference>
<gene>
    <name evidence="7" type="ORF">OXH55_15715</name>
</gene>
<feature type="transmembrane region" description="Helical" evidence="6">
    <location>
        <begin position="197"/>
        <end position="217"/>
    </location>
</feature>
<evidence type="ECO:0000256" key="4">
    <source>
        <dbReference type="ARBA" id="ARBA00022989"/>
    </source>
</evidence>
<keyword evidence="2" id="KW-0813">Transport</keyword>
<dbReference type="EMBL" id="JAPQES010000006">
    <property type="protein sequence ID" value="MCY6372083.1"/>
    <property type="molecule type" value="Genomic_DNA"/>
</dbReference>
<evidence type="ECO:0000256" key="2">
    <source>
        <dbReference type="ARBA" id="ARBA00022448"/>
    </source>
</evidence>
<dbReference type="SUPFAM" id="SSF118215">
    <property type="entry name" value="Proton glutamate symport protein"/>
    <property type="match status" value="1"/>
</dbReference>
<proteinExistence type="predicted"/>
<name>A0ABT4CSN6_9CLOT</name>
<keyword evidence="5 6" id="KW-0472">Membrane</keyword>
<feature type="transmembrane region" description="Helical" evidence="6">
    <location>
        <begin position="121"/>
        <end position="143"/>
    </location>
</feature>
<sequence length="402" mass="42817">MKKMGLLPKLIIGIVFGIIIGAISKSTGTYFVAKIFITFSTIFGSFLKFIIPCIIIGFVAPGIADLGKESGKLLAVTAGIAYVSTVIAGTLAYFLGVSILPKIIKVGELAEKSKLDLKPYFTIQIDPIMGVMTALVMAFMLGLGMSYIKGKTLFDVMKDFQNIVTLVVKNVIIPFVPVYIMGIFIKLTIAGEIFKTLKAFSSVYAIVLLLQVAYILMQYGLAWFVSGKKPFKAIKNMIPAYFTALGTQSSAATIPVTLQSVKKNGVSDDIADFVVPLGATIHLAGDTITLVLASMAVMLMNGQNPTFAGMFSFILMLGVTMVAAPGIPGGGVMAALGLLQDMLMFNPAQQGLMIALHAAQDSFGTATNITGDGAIAIIVDTIAKKRKVKNKVKLTEVKVQKV</sequence>
<feature type="transmembrane region" description="Helical" evidence="6">
    <location>
        <begin position="311"/>
        <end position="339"/>
    </location>
</feature>
<dbReference type="PANTHER" id="PTHR42865">
    <property type="entry name" value="PROTON/GLUTAMATE-ASPARTATE SYMPORTER"/>
    <property type="match status" value="1"/>
</dbReference>
<keyword evidence="8" id="KW-1185">Reference proteome</keyword>
<dbReference type="Proteomes" id="UP001079657">
    <property type="component" value="Unassembled WGS sequence"/>
</dbReference>
<reference evidence="7" key="1">
    <citation type="submission" date="2022-12" db="EMBL/GenBank/DDBJ databases">
        <authorList>
            <person name="Wang J."/>
        </authorList>
    </citation>
    <scope>NUCLEOTIDE SEQUENCE</scope>
    <source>
        <strain evidence="7">HY-42-06</strain>
    </source>
</reference>
<keyword evidence="3 6" id="KW-0812">Transmembrane</keyword>
<dbReference type="Gene3D" id="1.10.3860.10">
    <property type="entry name" value="Sodium:dicarboxylate symporter"/>
    <property type="match status" value="1"/>
</dbReference>
<protein>
    <submittedName>
        <fullName evidence="7">Dicarboxylate/amino acid:cation symporter</fullName>
    </submittedName>
</protein>
<dbReference type="PRINTS" id="PR00173">
    <property type="entry name" value="EDTRNSPORT"/>
</dbReference>
<evidence type="ECO:0000256" key="1">
    <source>
        <dbReference type="ARBA" id="ARBA00004141"/>
    </source>
</evidence>
<feature type="transmembrane region" description="Helical" evidence="6">
    <location>
        <begin position="270"/>
        <end position="299"/>
    </location>
</feature>
<evidence type="ECO:0000256" key="6">
    <source>
        <dbReference type="SAM" id="Phobius"/>
    </source>
</evidence>
<comment type="caution">
    <text evidence="7">The sequence shown here is derived from an EMBL/GenBank/DDBJ whole genome shotgun (WGS) entry which is preliminary data.</text>
</comment>
<dbReference type="Pfam" id="PF00375">
    <property type="entry name" value="SDF"/>
    <property type="match status" value="1"/>
</dbReference>
<feature type="transmembrane region" description="Helical" evidence="6">
    <location>
        <begin position="6"/>
        <end position="23"/>
    </location>
</feature>
<evidence type="ECO:0000313" key="8">
    <source>
        <dbReference type="Proteomes" id="UP001079657"/>
    </source>
</evidence>
<comment type="subcellular location">
    <subcellularLocation>
        <location evidence="1">Membrane</location>
        <topology evidence="1">Multi-pass membrane protein</topology>
    </subcellularLocation>
</comment>
<evidence type="ECO:0000313" key="7">
    <source>
        <dbReference type="EMBL" id="MCY6372083.1"/>
    </source>
</evidence>
<dbReference type="InterPro" id="IPR036458">
    <property type="entry name" value="Na:dicarbo_symporter_sf"/>
</dbReference>
<dbReference type="InterPro" id="IPR001991">
    <property type="entry name" value="Na-dicarboxylate_symporter"/>
</dbReference>
<feature type="transmembrane region" description="Helical" evidence="6">
    <location>
        <begin position="35"/>
        <end position="60"/>
    </location>
</feature>
<feature type="transmembrane region" description="Helical" evidence="6">
    <location>
        <begin position="80"/>
        <end position="100"/>
    </location>
</feature>
<evidence type="ECO:0000256" key="3">
    <source>
        <dbReference type="ARBA" id="ARBA00022692"/>
    </source>
</evidence>
<organism evidence="7 8">
    <name type="scientific">Clostridium ganghwense</name>
    <dbReference type="NCBI Taxonomy" id="312089"/>
    <lineage>
        <taxon>Bacteria</taxon>
        <taxon>Bacillati</taxon>
        <taxon>Bacillota</taxon>
        <taxon>Clostridia</taxon>
        <taxon>Eubacteriales</taxon>
        <taxon>Clostridiaceae</taxon>
        <taxon>Clostridium</taxon>
    </lineage>
</organism>
<evidence type="ECO:0000256" key="5">
    <source>
        <dbReference type="ARBA" id="ARBA00023136"/>
    </source>
</evidence>
<accession>A0ABT4CSN6</accession>